<evidence type="ECO:0000313" key="3">
    <source>
        <dbReference type="Proteomes" id="UP000233375"/>
    </source>
</evidence>
<reference evidence="2 3" key="1">
    <citation type="journal article" date="2003" name="Int. J. Syst. Evol. Microbiol.">
        <title>Bacillus nealsonii sp. nov., isolated from a spacecraft-assembly facility, whose spores are gamma-radiation resistant.</title>
        <authorList>
            <person name="Venkateswaran K."/>
            <person name="Kempf M."/>
            <person name="Chen F."/>
            <person name="Satomi M."/>
            <person name="Nicholson W."/>
            <person name="Kern R."/>
        </authorList>
    </citation>
    <scope>NUCLEOTIDE SEQUENCE [LARGE SCALE GENOMIC DNA]</scope>
    <source>
        <strain evidence="2 3">FO-92</strain>
    </source>
</reference>
<dbReference type="SUPFAM" id="SSF51445">
    <property type="entry name" value="(Trans)glycosidases"/>
    <property type="match status" value="1"/>
</dbReference>
<dbReference type="InterPro" id="IPR017853">
    <property type="entry name" value="GH"/>
</dbReference>
<keyword evidence="1" id="KW-0812">Transmembrane</keyword>
<name>A0A2N0Z7A0_9BACI</name>
<dbReference type="Proteomes" id="UP000233375">
    <property type="component" value="Unassembled WGS sequence"/>
</dbReference>
<sequence>MNKRAAVSIIAFILIIIIATSPFWFWQIKGSKVLPVLIMDKTVSDQTYREHKGLAWILNNQKYVKQNKEKYVAESDYKGFKPMGGTDYKISALPDDLNKYQLIYLTDQYGVYEEEFYGSNKLGERSDKLYGGLDLEDVSKIEDSLYQSNNKTLIAEFNTFASPTSDKAREKITNLLDLKWSGWIGRSFLELDGDEVPVWVKENYEKIYDEKWTFNGSGIVLVNKDDYIVVLSGKELTNSKVKFKTTEKGKAQLGKNLSSEYGYWFDIVESNRKENILANYTIAATKKGKEKLAGYDLPTSLPAIIQNVNNQYTSYYFAGDYADEQEVPSIYQTVGFDLWKEKITYRNSFYWNTYVPLMKSILKNGLHEKVQKDTVETTTVNNVKINSKTNNEYLEVKKNGKWEKILIKGVNMGISKPGAFPGETAITKDEYLRWFKQIGTMHANAIRIYTLHPPAFYEAFYEYNQTAKEPLYLFHGAWVNEEIFVGKQDAYHKEVVEDFQKELKNMIDIVHGNASLRKQTGHASGEYKYDISKYVLGYIIGIEWDPDVVSNTNSAHKGKEQYSGTYFQTTNGSLFEIWLASMMDYTAKYEGEKYNWQHTMSFTNWVTTDLLEHPSEPSEKEDKATVNPNHINKKDDFQAGLFASYHIYPYYPDFLNYEKDYQNYVNKQGEKSSYGAYLHDLISVHTMPVLVAEFGVPSSRGKTHENINDMNQGFLSEEEQGIMDTKLMQMIVDEKYAGGLVFTWQDEWFKRTWNTMDYDNPNRRPYWSNIQTNEQHFGLLSFDPGKYEPTIYVDGQDSDWKKLNMKPLYQNNSEDENLKEIMVTSDEQQLNIKMTYKQPVDITEDSTYLLFNTIEGQGQKKIKLTDDLQINTDFGVDFMAKIADKENSELLIDSYYDTFYYQYGFMLKMINQQKNADKVNNGVFNPIRLALNKELTIPDKKIPFSSYETGKLMYGNGNPNSKNFNSLTDISISKDKKTIELRIPWALLNIKDPSQKEITADLWKKGLEGSEYIDGIQLAFISVKGNKIVSSLPSLHESKMIKEDDMKIYKWDNWEEPLYHERLKQSYYILQKTFSKIEN</sequence>
<proteinExistence type="predicted"/>
<evidence type="ECO:0000313" key="2">
    <source>
        <dbReference type="EMBL" id="PKG25381.1"/>
    </source>
</evidence>
<keyword evidence="1" id="KW-0472">Membrane</keyword>
<organism evidence="2 3">
    <name type="scientific">Niallia nealsonii</name>
    <dbReference type="NCBI Taxonomy" id="115979"/>
    <lineage>
        <taxon>Bacteria</taxon>
        <taxon>Bacillati</taxon>
        <taxon>Bacillota</taxon>
        <taxon>Bacilli</taxon>
        <taxon>Bacillales</taxon>
        <taxon>Bacillaceae</taxon>
        <taxon>Niallia</taxon>
    </lineage>
</organism>
<keyword evidence="3" id="KW-1185">Reference proteome</keyword>
<feature type="transmembrane region" description="Helical" evidence="1">
    <location>
        <begin position="7"/>
        <end position="26"/>
    </location>
</feature>
<dbReference type="Gene3D" id="3.20.20.80">
    <property type="entry name" value="Glycosidases"/>
    <property type="match status" value="1"/>
</dbReference>
<protein>
    <submittedName>
        <fullName evidence="2">Uncharacterized protein</fullName>
    </submittedName>
</protein>
<keyword evidence="1" id="KW-1133">Transmembrane helix</keyword>
<comment type="caution">
    <text evidence="2">The sequence shown here is derived from an EMBL/GenBank/DDBJ whole genome shotgun (WGS) entry which is preliminary data.</text>
</comment>
<accession>A0A2N0Z7A0</accession>
<gene>
    <name evidence="2" type="ORF">CWS01_00640</name>
</gene>
<dbReference type="RefSeq" id="WP_101175089.1">
    <property type="nucleotide sequence ID" value="NZ_PISE01000003.1"/>
</dbReference>
<dbReference type="OrthoDB" id="916275at2"/>
<evidence type="ECO:0000256" key="1">
    <source>
        <dbReference type="SAM" id="Phobius"/>
    </source>
</evidence>
<dbReference type="AlphaFoldDB" id="A0A2N0Z7A0"/>
<dbReference type="EMBL" id="PISE01000003">
    <property type="protein sequence ID" value="PKG25381.1"/>
    <property type="molecule type" value="Genomic_DNA"/>
</dbReference>